<feature type="transmembrane region" description="Helical" evidence="1">
    <location>
        <begin position="5"/>
        <end position="27"/>
    </location>
</feature>
<accession>A0ABS6U303</accession>
<proteinExistence type="predicted"/>
<evidence type="ECO:0000313" key="3">
    <source>
        <dbReference type="Proteomes" id="UP000694300"/>
    </source>
</evidence>
<keyword evidence="1" id="KW-0472">Membrane</keyword>
<keyword evidence="1" id="KW-1133">Transmembrane helix</keyword>
<dbReference type="RefSeq" id="WP_218595146.1">
    <property type="nucleotide sequence ID" value="NZ_JADQDE010000273.1"/>
</dbReference>
<comment type="caution">
    <text evidence="2">The sequence shown here is derived from an EMBL/GenBank/DDBJ whole genome shotgun (WGS) entry which is preliminary data.</text>
</comment>
<name>A0ABS6U303_9PSEU</name>
<feature type="transmembrane region" description="Helical" evidence="1">
    <location>
        <begin position="170"/>
        <end position="189"/>
    </location>
</feature>
<reference evidence="2 3" key="1">
    <citation type="submission" date="2020-11" db="EMBL/GenBank/DDBJ databases">
        <title>Pseudonocardia abyssalis sp. nov. and Pseudonocardia oceani sp. nov., description and phylogenomic analysis of two novel actinomycetes isolated from the deep Southern Ocean.</title>
        <authorList>
            <person name="Parra J."/>
        </authorList>
    </citation>
    <scope>NUCLEOTIDE SEQUENCE [LARGE SCALE GENOMIC DNA]</scope>
    <source>
        <strain evidence="3">KRD185</strain>
    </source>
</reference>
<sequence length="251" mass="25575">MVKTLLVRGMLAGLVAGLAYFVFAYLFGEPPVNAAIGYEEQLAAAAGEVSTEAPLVSRGIQSTFGLAVAALVYGAVIGGILSLVYASVVGRVGSLSARATAAVIAGIGFVSVTLVPFLKYPANPPASTLDTTVGQRTGPFVAVIILSVLLAIGAVMLGRSLAVRMGAWNATLVSTGAYWVAVGILGFLLPTVAETPADFPADVLYDFRVASIGGQLVLWAVLGLVFGALMDGSSWRRSGSAVGTVAVVQDP</sequence>
<keyword evidence="3" id="KW-1185">Reference proteome</keyword>
<gene>
    <name evidence="2" type="ORF">I4I82_02815</name>
</gene>
<dbReference type="Proteomes" id="UP000694300">
    <property type="component" value="Unassembled WGS sequence"/>
</dbReference>
<protein>
    <submittedName>
        <fullName evidence="2">CbtA family protein</fullName>
    </submittedName>
</protein>
<evidence type="ECO:0000313" key="2">
    <source>
        <dbReference type="EMBL" id="MBW0126620.1"/>
    </source>
</evidence>
<dbReference type="EMBL" id="JADQDF010000001">
    <property type="protein sequence ID" value="MBW0126620.1"/>
    <property type="molecule type" value="Genomic_DNA"/>
</dbReference>
<feature type="transmembrane region" description="Helical" evidence="1">
    <location>
        <begin position="209"/>
        <end position="230"/>
    </location>
</feature>
<dbReference type="InterPro" id="IPR012666">
    <property type="entry name" value="CbtA_put"/>
</dbReference>
<organism evidence="2 3">
    <name type="scientific">Pseudonocardia oceani</name>
    <dbReference type="NCBI Taxonomy" id="2792013"/>
    <lineage>
        <taxon>Bacteria</taxon>
        <taxon>Bacillati</taxon>
        <taxon>Actinomycetota</taxon>
        <taxon>Actinomycetes</taxon>
        <taxon>Pseudonocardiales</taxon>
        <taxon>Pseudonocardiaceae</taxon>
        <taxon>Pseudonocardia</taxon>
    </lineage>
</organism>
<dbReference type="Pfam" id="PF09490">
    <property type="entry name" value="CbtA"/>
    <property type="match status" value="1"/>
</dbReference>
<evidence type="ECO:0000256" key="1">
    <source>
        <dbReference type="SAM" id="Phobius"/>
    </source>
</evidence>
<feature type="transmembrane region" description="Helical" evidence="1">
    <location>
        <begin position="64"/>
        <end position="87"/>
    </location>
</feature>
<feature type="transmembrane region" description="Helical" evidence="1">
    <location>
        <begin position="99"/>
        <end position="118"/>
    </location>
</feature>
<feature type="transmembrane region" description="Helical" evidence="1">
    <location>
        <begin position="138"/>
        <end position="158"/>
    </location>
</feature>
<keyword evidence="1" id="KW-0812">Transmembrane</keyword>